<dbReference type="FunFam" id="1.10.8.60:FF:000001">
    <property type="entry name" value="ATP-dependent zinc metalloprotease FtsH"/>
    <property type="match status" value="1"/>
</dbReference>
<dbReference type="InterPro" id="IPR003959">
    <property type="entry name" value="ATPase_AAA_core"/>
</dbReference>
<keyword evidence="19" id="KW-1185">Reference proteome</keyword>
<evidence type="ECO:0000313" key="19">
    <source>
        <dbReference type="Proteomes" id="UP000195985"/>
    </source>
</evidence>
<keyword evidence="5 15" id="KW-0812">Transmembrane</keyword>
<dbReference type="InterPro" id="IPR003593">
    <property type="entry name" value="AAA+_ATPase"/>
</dbReference>
<dbReference type="HAMAP" id="MF_01458">
    <property type="entry name" value="FtsH"/>
    <property type="match status" value="1"/>
</dbReference>
<evidence type="ECO:0000256" key="15">
    <source>
        <dbReference type="HAMAP-Rule" id="MF_01458"/>
    </source>
</evidence>
<dbReference type="Pfam" id="PF00004">
    <property type="entry name" value="AAA"/>
    <property type="match status" value="1"/>
</dbReference>
<dbReference type="Pfam" id="PF17862">
    <property type="entry name" value="AAA_lid_3"/>
    <property type="match status" value="1"/>
</dbReference>
<dbReference type="SUPFAM" id="SSF52540">
    <property type="entry name" value="P-loop containing nucleoside triphosphate hydrolases"/>
    <property type="match status" value="1"/>
</dbReference>
<evidence type="ECO:0000256" key="13">
    <source>
        <dbReference type="ARBA" id="ARBA00023136"/>
    </source>
</evidence>
<dbReference type="PANTHER" id="PTHR23076">
    <property type="entry name" value="METALLOPROTEASE M41 FTSH"/>
    <property type="match status" value="1"/>
</dbReference>
<dbReference type="GO" id="GO:0005524">
    <property type="term" value="F:ATP binding"/>
    <property type="evidence" value="ECO:0007669"/>
    <property type="project" value="UniProtKB-UniRule"/>
</dbReference>
<keyword evidence="9 15" id="KW-0862">Zinc</keyword>
<dbReference type="GO" id="GO:0008270">
    <property type="term" value="F:zinc ion binding"/>
    <property type="evidence" value="ECO:0007669"/>
    <property type="project" value="UniProtKB-UniRule"/>
</dbReference>
<dbReference type="GO" id="GO:0016887">
    <property type="term" value="F:ATP hydrolysis activity"/>
    <property type="evidence" value="ECO:0007669"/>
    <property type="project" value="UniProtKB-UniRule"/>
</dbReference>
<dbReference type="Gene3D" id="1.10.8.60">
    <property type="match status" value="1"/>
</dbReference>
<comment type="similarity">
    <text evidence="14 15">In the central section; belongs to the AAA ATPase family.</text>
</comment>
<evidence type="ECO:0000259" key="17">
    <source>
        <dbReference type="SMART" id="SM00382"/>
    </source>
</evidence>
<evidence type="ECO:0000256" key="16">
    <source>
        <dbReference type="RuleBase" id="RU003651"/>
    </source>
</evidence>
<evidence type="ECO:0000256" key="11">
    <source>
        <dbReference type="ARBA" id="ARBA00022989"/>
    </source>
</evidence>
<name>A0A1W1IDJ0_9LACT</name>
<dbReference type="PROSITE" id="PS00674">
    <property type="entry name" value="AAA"/>
    <property type="match status" value="1"/>
</dbReference>
<accession>A0A1W1IDJ0</accession>
<evidence type="ECO:0000256" key="9">
    <source>
        <dbReference type="ARBA" id="ARBA00022833"/>
    </source>
</evidence>
<dbReference type="RefSeq" id="WP_086941935.1">
    <property type="nucleotide sequence ID" value="NZ_FONM01000022.1"/>
</dbReference>
<dbReference type="InterPro" id="IPR000642">
    <property type="entry name" value="Peptidase_M41"/>
</dbReference>
<feature type="binding site" evidence="15">
    <location>
        <position position="509"/>
    </location>
    <ligand>
        <name>Zn(2+)</name>
        <dbReference type="ChEBI" id="CHEBI:29105"/>
        <note>catalytic</note>
    </ligand>
</feature>
<dbReference type="SUPFAM" id="SSF140990">
    <property type="entry name" value="FtsH protease domain-like"/>
    <property type="match status" value="1"/>
</dbReference>
<evidence type="ECO:0000256" key="4">
    <source>
        <dbReference type="ARBA" id="ARBA00022670"/>
    </source>
</evidence>
<keyword evidence="3 15" id="KW-1003">Cell membrane</keyword>
<feature type="domain" description="AAA+ ATPase" evidence="17">
    <location>
        <begin position="202"/>
        <end position="341"/>
    </location>
</feature>
<comment type="function">
    <text evidence="15">Acts as a processive, ATP-dependent zinc metallopeptidase for both cytoplasmic and membrane proteins. Plays a role in the quality control of integral membrane proteins.</text>
</comment>
<dbReference type="InterPro" id="IPR037219">
    <property type="entry name" value="Peptidase_M41-like"/>
</dbReference>
<evidence type="ECO:0000256" key="12">
    <source>
        <dbReference type="ARBA" id="ARBA00023049"/>
    </source>
</evidence>
<keyword evidence="11 15" id="KW-1133">Transmembrane helix</keyword>
<dbReference type="AlphaFoldDB" id="A0A1W1IDJ0"/>
<dbReference type="InterPro" id="IPR005936">
    <property type="entry name" value="FtsH"/>
</dbReference>
<feature type="active site" evidence="15">
    <location>
        <position position="433"/>
    </location>
</feature>
<organism evidence="18 19">
    <name type="scientific">Trichococcus pasteurii</name>
    <dbReference type="NCBI Taxonomy" id="43064"/>
    <lineage>
        <taxon>Bacteria</taxon>
        <taxon>Bacillati</taxon>
        <taxon>Bacillota</taxon>
        <taxon>Bacilli</taxon>
        <taxon>Lactobacillales</taxon>
        <taxon>Carnobacteriaceae</taxon>
        <taxon>Trichococcus</taxon>
    </lineage>
</organism>
<keyword evidence="10 15" id="KW-0067">ATP-binding</keyword>
<dbReference type="EC" id="3.4.24.-" evidence="15"/>
<comment type="similarity">
    <text evidence="16">Belongs to the AAA ATPase family.</text>
</comment>
<dbReference type="GO" id="GO:0030163">
    <property type="term" value="P:protein catabolic process"/>
    <property type="evidence" value="ECO:0007669"/>
    <property type="project" value="UniProtKB-UniRule"/>
</dbReference>
<dbReference type="Proteomes" id="UP000195985">
    <property type="component" value="Unassembled WGS sequence"/>
</dbReference>
<dbReference type="Gene3D" id="1.20.58.760">
    <property type="entry name" value="Peptidase M41"/>
    <property type="match status" value="1"/>
</dbReference>
<comment type="subunit">
    <text evidence="15">Homohexamer.</text>
</comment>
<dbReference type="InterPro" id="IPR003960">
    <property type="entry name" value="ATPase_AAA_CS"/>
</dbReference>
<dbReference type="FunFam" id="1.20.58.760:FF:000001">
    <property type="entry name" value="ATP-dependent zinc metalloprotease FtsH"/>
    <property type="match status" value="1"/>
</dbReference>
<dbReference type="GO" id="GO:0004176">
    <property type="term" value="F:ATP-dependent peptidase activity"/>
    <property type="evidence" value="ECO:0007669"/>
    <property type="project" value="InterPro"/>
</dbReference>
<dbReference type="Pfam" id="PF06480">
    <property type="entry name" value="FtsH_ext"/>
    <property type="match status" value="1"/>
</dbReference>
<reference evidence="19" key="1">
    <citation type="submission" date="2016-04" db="EMBL/GenBank/DDBJ databases">
        <authorList>
            <person name="Strepis N."/>
        </authorList>
    </citation>
    <scope>NUCLEOTIDE SEQUENCE [LARGE SCALE GENOMIC DNA]</scope>
</reference>
<evidence type="ECO:0000256" key="3">
    <source>
        <dbReference type="ARBA" id="ARBA00022475"/>
    </source>
</evidence>
<dbReference type="Pfam" id="PF01434">
    <property type="entry name" value="Peptidase_M41"/>
    <property type="match status" value="1"/>
</dbReference>
<evidence type="ECO:0000256" key="6">
    <source>
        <dbReference type="ARBA" id="ARBA00022723"/>
    </source>
</evidence>
<dbReference type="InterPro" id="IPR041569">
    <property type="entry name" value="AAA_lid_3"/>
</dbReference>
<dbReference type="STRING" id="43064.SAMN04488086_12233"/>
<proteinExistence type="inferred from homology"/>
<feature type="binding site" evidence="15">
    <location>
        <position position="432"/>
    </location>
    <ligand>
        <name>Zn(2+)</name>
        <dbReference type="ChEBI" id="CHEBI:29105"/>
        <note>catalytic</note>
    </ligand>
</feature>
<feature type="binding site" evidence="15">
    <location>
        <position position="436"/>
    </location>
    <ligand>
        <name>Zn(2+)</name>
        <dbReference type="ChEBI" id="CHEBI:29105"/>
        <note>catalytic</note>
    </ligand>
</feature>
<dbReference type="GO" id="GO:0004222">
    <property type="term" value="F:metalloendopeptidase activity"/>
    <property type="evidence" value="ECO:0007669"/>
    <property type="project" value="InterPro"/>
</dbReference>
<evidence type="ECO:0000256" key="5">
    <source>
        <dbReference type="ARBA" id="ARBA00022692"/>
    </source>
</evidence>
<feature type="transmembrane region" description="Helical" evidence="15">
    <location>
        <begin position="113"/>
        <end position="131"/>
    </location>
</feature>
<evidence type="ECO:0000256" key="2">
    <source>
        <dbReference type="ARBA" id="ARBA00010044"/>
    </source>
</evidence>
<dbReference type="OrthoDB" id="9809379at2"/>
<dbReference type="Gene3D" id="3.40.50.300">
    <property type="entry name" value="P-loop containing nucleotide triphosphate hydrolases"/>
    <property type="match status" value="1"/>
</dbReference>
<dbReference type="GO" id="GO:0005886">
    <property type="term" value="C:plasma membrane"/>
    <property type="evidence" value="ECO:0007669"/>
    <property type="project" value="UniProtKB-SubCell"/>
</dbReference>
<protein>
    <recommendedName>
        <fullName evidence="15">ATP-dependent zinc metalloprotease FtsH</fullName>
        <ecNumber evidence="15">3.4.24.-</ecNumber>
    </recommendedName>
</protein>
<dbReference type="Gene3D" id="3.30.720.210">
    <property type="match status" value="1"/>
</dbReference>
<dbReference type="GO" id="GO:0006508">
    <property type="term" value="P:proteolysis"/>
    <property type="evidence" value="ECO:0007669"/>
    <property type="project" value="UniProtKB-KW"/>
</dbReference>
<evidence type="ECO:0000256" key="10">
    <source>
        <dbReference type="ARBA" id="ARBA00022840"/>
    </source>
</evidence>
<dbReference type="NCBIfam" id="TIGR01241">
    <property type="entry name" value="FtsH_fam"/>
    <property type="match status" value="1"/>
</dbReference>
<evidence type="ECO:0000256" key="14">
    <source>
        <dbReference type="ARBA" id="ARBA00061570"/>
    </source>
</evidence>
<feature type="transmembrane region" description="Helical" evidence="15">
    <location>
        <begin position="12"/>
        <end position="32"/>
    </location>
</feature>
<evidence type="ECO:0000256" key="1">
    <source>
        <dbReference type="ARBA" id="ARBA00004370"/>
    </source>
</evidence>
<keyword evidence="12 15" id="KW-0482">Metalloprotease</keyword>
<dbReference type="FunFam" id="3.40.50.300:FF:000001">
    <property type="entry name" value="ATP-dependent zinc metalloprotease FtsH"/>
    <property type="match status" value="1"/>
</dbReference>
<dbReference type="CDD" id="cd19501">
    <property type="entry name" value="RecA-like_FtsH"/>
    <property type="match status" value="1"/>
</dbReference>
<comment type="similarity">
    <text evidence="2 15">In the C-terminal section; belongs to the peptidase M41 family.</text>
</comment>
<dbReference type="EMBL" id="FWEY01000002">
    <property type="protein sequence ID" value="SLM51060.1"/>
    <property type="molecule type" value="Genomic_DNA"/>
</dbReference>
<comment type="cofactor">
    <cofactor evidence="15">
        <name>Zn(2+)</name>
        <dbReference type="ChEBI" id="CHEBI:29105"/>
    </cofactor>
    <text evidence="15">Binds 1 zinc ion per subunit.</text>
</comment>
<gene>
    <name evidence="15" type="primary">ftsH</name>
    <name evidence="18" type="ORF">TPAS_735</name>
</gene>
<evidence type="ECO:0000313" key="18">
    <source>
        <dbReference type="EMBL" id="SLM51060.1"/>
    </source>
</evidence>
<feature type="binding site" evidence="15">
    <location>
        <begin position="210"/>
        <end position="217"/>
    </location>
    <ligand>
        <name>ATP</name>
        <dbReference type="ChEBI" id="CHEBI:30616"/>
    </ligand>
</feature>
<dbReference type="PANTHER" id="PTHR23076:SF97">
    <property type="entry name" value="ATP-DEPENDENT ZINC METALLOPROTEASE YME1L1"/>
    <property type="match status" value="1"/>
</dbReference>
<keyword evidence="8 15" id="KW-0378">Hydrolase</keyword>
<dbReference type="SMART" id="SM00382">
    <property type="entry name" value="AAA"/>
    <property type="match status" value="1"/>
</dbReference>
<keyword evidence="6 15" id="KW-0479">Metal-binding</keyword>
<keyword evidence="7 15" id="KW-0547">Nucleotide-binding</keyword>
<dbReference type="InterPro" id="IPR027417">
    <property type="entry name" value="P-loop_NTPase"/>
</dbReference>
<sequence>MESKMPPKVNKQWLNFAVTIAIFLIVLNFFVFPGLQENPVTEVDYKTFVTMLEEGSVESVLVEENRIEFTALDDEGEESTFITGRMEDPQLTERLLLTEAKFEKEIVEESSPIVDFFLIWMLPLALLYVFWGFMMRRLQGRVGGLGGSEMKFGKSNVMVYAASETGKTFADVAGQDEAKEALWEVIDFLHNPQKYREIGAKMPKGILLVGPPGTGKTLLAKAVAGEAGVPFFSISGSEFMEMFVGVGAARVRDLFNQAQAKAPCIVFIDEIDTIGKSRNLSGITGNDERDQTLNQLLNEMDGFSSEKGVVILAATNKPEVLDKALLRPGRFDRRIPLELPDIAGRQAILEVHVKSVKMAEDINLKEIARDTPGSSGADLANLINEGALHAIKEGRGKINQSDLEYALEIILAGYQRKNAILSKEDKLAIAYHEIGHAIVAAKQTDSAPVNKISIIPRTSGVLGYTMQSEETDQILMSREKFLNKIVTYMGGRSAEEVILNTVTSGAENDIEAATAIARAMVTRYGMSDKFDMMALETINNPYLGTDVTSLVSNETSAKIDDEVLRIIKFAHEKAKEIIRENLPKMHELAKYLLEKETMTGEEFMEMLTKEE</sequence>
<keyword evidence="13 15" id="KW-0472">Membrane</keyword>
<evidence type="ECO:0000256" key="8">
    <source>
        <dbReference type="ARBA" id="ARBA00022801"/>
    </source>
</evidence>
<keyword evidence="4 15" id="KW-0645">Protease</keyword>
<comment type="subcellular location">
    <subcellularLocation>
        <location evidence="15">Cell membrane</location>
        <topology evidence="15">Multi-pass membrane protein</topology>
        <orientation evidence="15">Cytoplasmic side</orientation>
    </subcellularLocation>
    <subcellularLocation>
        <location evidence="1">Membrane</location>
    </subcellularLocation>
</comment>
<dbReference type="InterPro" id="IPR011546">
    <property type="entry name" value="Pept_M41_FtsH_extracell"/>
</dbReference>
<evidence type="ECO:0000256" key="7">
    <source>
        <dbReference type="ARBA" id="ARBA00022741"/>
    </source>
</evidence>